<feature type="compositionally biased region" description="Basic and acidic residues" evidence="1">
    <location>
        <begin position="18"/>
        <end position="31"/>
    </location>
</feature>
<evidence type="ECO:0000313" key="5">
    <source>
        <dbReference type="Proteomes" id="UP000074850"/>
    </source>
</evidence>
<reference evidence="4 5" key="1">
    <citation type="submission" date="2016-02" db="EMBL/GenBank/DDBJ databases">
        <authorList>
            <consortium name="Pathogen Informatics"/>
        </authorList>
    </citation>
    <scope>NUCLEOTIDE SEQUENCE [LARGE SCALE GENOMIC DNA]</scope>
    <source>
        <strain evidence="2 5">LSS64</strain>
        <strain evidence="3 4">LSS90</strain>
    </source>
</reference>
<gene>
    <name evidence="2" type="ORF">ERS132426_00990</name>
    <name evidence="3" type="ORF">ERS132452_02115</name>
</gene>
<accession>A0A0Z8NEP9</accession>
<evidence type="ECO:0000313" key="2">
    <source>
        <dbReference type="EMBL" id="CYV29509.1"/>
    </source>
</evidence>
<dbReference type="Proteomes" id="UP000074850">
    <property type="component" value="Unassembled WGS sequence"/>
</dbReference>
<evidence type="ECO:0000313" key="4">
    <source>
        <dbReference type="Proteomes" id="UP000071765"/>
    </source>
</evidence>
<dbReference type="Proteomes" id="UP000071765">
    <property type="component" value="Unassembled WGS sequence"/>
</dbReference>
<dbReference type="AlphaFoldDB" id="A0A0Z8NEP9"/>
<organism evidence="3 4">
    <name type="scientific">Streptococcus suis</name>
    <dbReference type="NCBI Taxonomy" id="1307"/>
    <lineage>
        <taxon>Bacteria</taxon>
        <taxon>Bacillati</taxon>
        <taxon>Bacillota</taxon>
        <taxon>Bacilli</taxon>
        <taxon>Lactobacillales</taxon>
        <taxon>Streptococcaceae</taxon>
        <taxon>Streptococcus</taxon>
    </lineage>
</organism>
<sequence length="69" mass="8270">MQEKKRKGYATQAQQNEANKRYYHASEENRQKRLYTSAKSTAKNFVRTKATKEDLEELEDLILEEKKKF</sequence>
<name>A0A0Z8NEP9_STRSU</name>
<evidence type="ECO:0000313" key="3">
    <source>
        <dbReference type="EMBL" id="CYW25925.1"/>
    </source>
</evidence>
<dbReference type="EMBL" id="FIHM01000017">
    <property type="protein sequence ID" value="CYV29509.1"/>
    <property type="molecule type" value="Genomic_DNA"/>
</dbReference>
<feature type="region of interest" description="Disordered" evidence="1">
    <location>
        <begin position="1"/>
        <end position="35"/>
    </location>
</feature>
<dbReference type="EMBL" id="FIIN01000020">
    <property type="protein sequence ID" value="CYW25925.1"/>
    <property type="molecule type" value="Genomic_DNA"/>
</dbReference>
<dbReference type="RefSeq" id="WP_024378877.1">
    <property type="nucleotide sequence ID" value="NZ_CEDG01000043.1"/>
</dbReference>
<protein>
    <submittedName>
        <fullName evidence="3">Uncharacterized protein</fullName>
    </submittedName>
</protein>
<proteinExistence type="predicted"/>
<evidence type="ECO:0000256" key="1">
    <source>
        <dbReference type="SAM" id="MobiDB-lite"/>
    </source>
</evidence>